<keyword evidence="1" id="KW-0812">Transmembrane</keyword>
<evidence type="ECO:0008006" key="4">
    <source>
        <dbReference type="Google" id="ProtNLM"/>
    </source>
</evidence>
<proteinExistence type="predicted"/>
<feature type="transmembrane region" description="Helical" evidence="1">
    <location>
        <begin position="95"/>
        <end position="115"/>
    </location>
</feature>
<dbReference type="Proteomes" id="UP000295390">
    <property type="component" value="Unassembled WGS sequence"/>
</dbReference>
<sequence length="207" mass="24254">MNNLKLVTLLLLTITFNYLFKEILNLDSLIISSITEELTNDQIQGFINFQRQWEWLSYIITPTLVLIKIIIIAGILDIGCFFFDIKIKYKKLFRIVVNGEYIFLLVAIFKTIWFLTFQTDYTLEDIQNFYPLSALNIVDYRGLETWFIYPFQVLNLFEVAYWFILAYLIGKEINDTTEKGLLIVASSYGTGLLIWVIGTMFLILNMS</sequence>
<keyword evidence="3" id="KW-1185">Reference proteome</keyword>
<keyword evidence="1" id="KW-1133">Transmembrane helix</keyword>
<reference evidence="2 3" key="1">
    <citation type="submission" date="2019-03" db="EMBL/GenBank/DDBJ databases">
        <title>Genomic Encyclopedia of Type Strains, Phase III (KMG-III): the genomes of soil and plant-associated and newly described type strains.</title>
        <authorList>
            <person name="Whitman W."/>
        </authorList>
    </citation>
    <scope>NUCLEOTIDE SEQUENCE [LARGE SCALE GENOMIC DNA]</scope>
    <source>
        <strain evidence="2 3">CECT 8283</strain>
    </source>
</reference>
<dbReference type="AlphaFoldDB" id="A0A4V3D321"/>
<evidence type="ECO:0000313" key="3">
    <source>
        <dbReference type="Proteomes" id="UP000295390"/>
    </source>
</evidence>
<accession>A0A4V3D321</accession>
<dbReference type="OrthoDB" id="825516at2"/>
<organism evidence="2 3">
    <name type="scientific">Tenacibaculum caenipelagi</name>
    <dbReference type="NCBI Taxonomy" id="1325435"/>
    <lineage>
        <taxon>Bacteria</taxon>
        <taxon>Pseudomonadati</taxon>
        <taxon>Bacteroidota</taxon>
        <taxon>Flavobacteriia</taxon>
        <taxon>Flavobacteriales</taxon>
        <taxon>Flavobacteriaceae</taxon>
        <taxon>Tenacibaculum</taxon>
    </lineage>
</organism>
<name>A0A4V3D321_9FLAO</name>
<feature type="transmembrane region" description="Helical" evidence="1">
    <location>
        <begin position="146"/>
        <end position="169"/>
    </location>
</feature>
<protein>
    <recommendedName>
        <fullName evidence="4">Yip1 domain-containing protein</fullName>
    </recommendedName>
</protein>
<comment type="caution">
    <text evidence="2">The sequence shown here is derived from an EMBL/GenBank/DDBJ whole genome shotgun (WGS) entry which is preliminary data.</text>
</comment>
<evidence type="ECO:0000313" key="2">
    <source>
        <dbReference type="EMBL" id="TDQ27504.1"/>
    </source>
</evidence>
<evidence type="ECO:0000256" key="1">
    <source>
        <dbReference type="SAM" id="Phobius"/>
    </source>
</evidence>
<gene>
    <name evidence="2" type="ORF">DFQ07_1355</name>
</gene>
<feature type="transmembrane region" description="Helical" evidence="1">
    <location>
        <begin position="181"/>
        <end position="204"/>
    </location>
</feature>
<dbReference type="EMBL" id="SNYH01000003">
    <property type="protein sequence ID" value="TDQ27504.1"/>
    <property type="molecule type" value="Genomic_DNA"/>
</dbReference>
<keyword evidence="1" id="KW-0472">Membrane</keyword>
<feature type="transmembrane region" description="Helical" evidence="1">
    <location>
        <begin position="55"/>
        <end position="83"/>
    </location>
</feature>
<dbReference type="RefSeq" id="WP_133535500.1">
    <property type="nucleotide sequence ID" value="NZ_SNYH01000003.1"/>
</dbReference>